<feature type="transmembrane region" description="Helical" evidence="7">
    <location>
        <begin position="632"/>
        <end position="654"/>
    </location>
</feature>
<dbReference type="PANTHER" id="PTHR45649:SF9">
    <property type="entry name" value="AMINO-ACID PERMEASE 2"/>
    <property type="match status" value="1"/>
</dbReference>
<accession>G7E2W0</accession>
<feature type="compositionally biased region" description="Polar residues" evidence="6">
    <location>
        <begin position="102"/>
        <end position="115"/>
    </location>
</feature>
<dbReference type="OMA" id="NDTISAW"/>
<evidence type="ECO:0000256" key="4">
    <source>
        <dbReference type="ARBA" id="ARBA00022989"/>
    </source>
</evidence>
<evidence type="ECO:0000256" key="6">
    <source>
        <dbReference type="SAM" id="MobiDB-lite"/>
    </source>
</evidence>
<protein>
    <recommendedName>
        <fullName evidence="10">Amino acid permease/ SLC12A domain-containing protein</fullName>
    </recommendedName>
</protein>
<gene>
    <name evidence="8" type="primary">Mo03982</name>
    <name evidence="8" type="ORF">E5Q_03982</name>
</gene>
<dbReference type="eggNOG" id="KOG1289">
    <property type="taxonomic scope" value="Eukaryota"/>
</dbReference>
<dbReference type="PANTHER" id="PTHR45649">
    <property type="entry name" value="AMINO-ACID PERMEASE BAT1"/>
    <property type="match status" value="1"/>
</dbReference>
<dbReference type="EMBL" id="BABT02000117">
    <property type="protein sequence ID" value="GAA97304.1"/>
    <property type="molecule type" value="Genomic_DNA"/>
</dbReference>
<comment type="caution">
    <text evidence="8">The sequence shown here is derived from an EMBL/GenBank/DDBJ whole genome shotgun (WGS) entry which is preliminary data.</text>
</comment>
<feature type="transmembrane region" description="Helical" evidence="7">
    <location>
        <begin position="416"/>
        <end position="436"/>
    </location>
</feature>
<dbReference type="HOGENOM" id="CLU_019144_0_0_1"/>
<dbReference type="GO" id="GO:0022857">
    <property type="term" value="F:transmembrane transporter activity"/>
    <property type="evidence" value="ECO:0007669"/>
    <property type="project" value="InterPro"/>
</dbReference>
<evidence type="ECO:0000256" key="3">
    <source>
        <dbReference type="ARBA" id="ARBA00022692"/>
    </source>
</evidence>
<feature type="transmembrane region" description="Helical" evidence="7">
    <location>
        <begin position="306"/>
        <end position="327"/>
    </location>
</feature>
<dbReference type="Gene3D" id="1.20.1740.10">
    <property type="entry name" value="Amino acid/polyamine transporter I"/>
    <property type="match status" value="1"/>
</dbReference>
<reference evidence="8 9" key="2">
    <citation type="journal article" date="2012" name="Open Biol.">
        <title>Characteristics of nucleosomes and linker DNA regions on the genome of the basidiomycete Mixia osmundae revealed by mono- and dinucleosome mapping.</title>
        <authorList>
            <person name="Nishida H."/>
            <person name="Kondo S."/>
            <person name="Matsumoto T."/>
            <person name="Suzuki Y."/>
            <person name="Yoshikawa H."/>
            <person name="Taylor T.D."/>
            <person name="Sugiyama J."/>
        </authorList>
    </citation>
    <scope>NUCLEOTIDE SEQUENCE [LARGE SCALE GENOMIC DNA]</scope>
    <source>
        <strain evidence="9">CBS 9802 / IAM 14324 / JCM 22182 / KY 12970</strain>
    </source>
</reference>
<feature type="compositionally biased region" description="Polar residues" evidence="6">
    <location>
        <begin position="24"/>
        <end position="42"/>
    </location>
</feature>
<feature type="transmembrane region" description="Helical" evidence="7">
    <location>
        <begin position="347"/>
        <end position="366"/>
    </location>
</feature>
<feature type="compositionally biased region" description="Polar residues" evidence="6">
    <location>
        <begin position="149"/>
        <end position="159"/>
    </location>
</feature>
<dbReference type="Pfam" id="PF13520">
    <property type="entry name" value="AA_permease_2"/>
    <property type="match status" value="1"/>
</dbReference>
<feature type="transmembrane region" description="Helical" evidence="7">
    <location>
        <begin position="219"/>
        <end position="240"/>
    </location>
</feature>
<feature type="transmembrane region" description="Helical" evidence="7">
    <location>
        <begin position="588"/>
        <end position="611"/>
    </location>
</feature>
<feature type="transmembrane region" description="Helical" evidence="7">
    <location>
        <begin position="508"/>
        <end position="530"/>
    </location>
</feature>
<sequence>MVRHNDTSTSLRRLLSRTRDDGSRTSASQASAEYRQSVSFSYTHAAEERSPMPSAASMMSSSGSSSQSTPISTAPAPDDKQPFVDAFRPSEQPSGSYGIVRNRTTYDYPQTPSDTDSSKSPEHASINEIPHLPELGSSAASQYAVFPLTPSSTSTQESSLDGMGSKSMHDSEAASEPPVIETISSFAAKRSAQHLDPTAESQRLARLGYTEELSRNLDLWAALSMTVSNMGFVSGAFFGILTTEDYGGSSALAFGFPITGIFMIIMAAVVAELAGTYPVAGAMYSWTFLLCRACPPLRGSARYISWVTGSFLLCGHILTQVLLSWQFAVAMQGCVSIIYTSYSPRDFHALLIAYAQTMVICAFINLPVSRSAWFWKVVGLQILATCFLAVISLLIYTSPKQSASEVFFSYSNNTGYKSAGVVYLLGWVLTCITTGFETAPHMSEETKVPARTIPRAVFWSTVISYVLGSLLTLVVLSSARRSSAGLKSEPRPYFAPAEILFENLRRPLALAILVMVLVAMLCQGAAQMLGTSRFTWALARDSALPFSSHLRHVSSHHRLPRRAILVVATVNLMALTLIMINSDIVTSLFIRGAGSSTFLAYAAPIAILLISPAGVLESGRYKIWTLRGFRKPMAIVSVLFVTLILIVMCFPTSLPVTSISLSYAPIVTGSVLILATLTWIVYGNSHYAGPIKSVTFWTTGGQEVALPKSAIHSTSLPGAGITSTEVHGKTAHVFDTSTAGQSDIEDQCADSMESRWQGGDESMFQLDTFDDGISHTGSRDPVLRA</sequence>
<evidence type="ECO:0008006" key="10">
    <source>
        <dbReference type="Google" id="ProtNLM"/>
    </source>
</evidence>
<evidence type="ECO:0000256" key="5">
    <source>
        <dbReference type="ARBA" id="ARBA00023136"/>
    </source>
</evidence>
<dbReference type="Proteomes" id="UP000009131">
    <property type="component" value="Unassembled WGS sequence"/>
</dbReference>
<reference evidence="8 9" key="1">
    <citation type="journal article" date="2011" name="J. Gen. Appl. Microbiol.">
        <title>Draft genome sequencing of the enigmatic basidiomycete Mixia osmundae.</title>
        <authorList>
            <person name="Nishida H."/>
            <person name="Nagatsuka Y."/>
            <person name="Sugiyama J."/>
        </authorList>
    </citation>
    <scope>NUCLEOTIDE SEQUENCE [LARGE SCALE GENOMIC DNA]</scope>
    <source>
        <strain evidence="9">CBS 9802 / IAM 14324 / JCM 22182 / KY 12970</strain>
    </source>
</reference>
<evidence type="ECO:0000313" key="9">
    <source>
        <dbReference type="Proteomes" id="UP000009131"/>
    </source>
</evidence>
<organism evidence="8 9">
    <name type="scientific">Mixia osmundae (strain CBS 9802 / IAM 14324 / JCM 22182 / KY 12970)</name>
    <dbReference type="NCBI Taxonomy" id="764103"/>
    <lineage>
        <taxon>Eukaryota</taxon>
        <taxon>Fungi</taxon>
        <taxon>Dikarya</taxon>
        <taxon>Basidiomycota</taxon>
        <taxon>Pucciniomycotina</taxon>
        <taxon>Mixiomycetes</taxon>
        <taxon>Mixiales</taxon>
        <taxon>Mixiaceae</taxon>
        <taxon>Mixia</taxon>
    </lineage>
</organism>
<dbReference type="RefSeq" id="XP_014570393.1">
    <property type="nucleotide sequence ID" value="XM_014714907.1"/>
</dbReference>
<name>G7E2W0_MIXOS</name>
<dbReference type="GO" id="GO:0016020">
    <property type="term" value="C:membrane"/>
    <property type="evidence" value="ECO:0007669"/>
    <property type="project" value="UniProtKB-SubCell"/>
</dbReference>
<keyword evidence="4 7" id="KW-1133">Transmembrane helix</keyword>
<feature type="compositionally biased region" description="Low complexity" evidence="6">
    <location>
        <begin position="51"/>
        <end position="76"/>
    </location>
</feature>
<feature type="transmembrane region" description="Helical" evidence="7">
    <location>
        <begin position="660"/>
        <end position="682"/>
    </location>
</feature>
<feature type="transmembrane region" description="Helical" evidence="7">
    <location>
        <begin position="563"/>
        <end position="582"/>
    </location>
</feature>
<feature type="transmembrane region" description="Helical" evidence="7">
    <location>
        <begin position="457"/>
        <end position="479"/>
    </location>
</feature>
<keyword evidence="2" id="KW-0813">Transport</keyword>
<keyword evidence="5 7" id="KW-0472">Membrane</keyword>
<keyword evidence="3 7" id="KW-0812">Transmembrane</keyword>
<dbReference type="STRING" id="764103.G7E2W0"/>
<proteinExistence type="predicted"/>
<evidence type="ECO:0000256" key="1">
    <source>
        <dbReference type="ARBA" id="ARBA00004141"/>
    </source>
</evidence>
<evidence type="ECO:0000313" key="8">
    <source>
        <dbReference type="EMBL" id="GAA97304.1"/>
    </source>
</evidence>
<evidence type="ECO:0000256" key="7">
    <source>
        <dbReference type="SAM" id="Phobius"/>
    </source>
</evidence>
<dbReference type="AlphaFoldDB" id="G7E2W0"/>
<feature type="region of interest" description="Disordered" evidence="6">
    <location>
        <begin position="149"/>
        <end position="177"/>
    </location>
</feature>
<comment type="subcellular location">
    <subcellularLocation>
        <location evidence="1">Membrane</location>
        <topology evidence="1">Multi-pass membrane protein</topology>
    </subcellularLocation>
</comment>
<keyword evidence="9" id="KW-1185">Reference proteome</keyword>
<feature type="transmembrane region" description="Helical" evidence="7">
    <location>
        <begin position="252"/>
        <end position="271"/>
    </location>
</feature>
<evidence type="ECO:0000256" key="2">
    <source>
        <dbReference type="ARBA" id="ARBA00022448"/>
    </source>
</evidence>
<dbReference type="InParanoid" id="G7E2W0"/>
<feature type="transmembrane region" description="Helical" evidence="7">
    <location>
        <begin position="373"/>
        <end position="396"/>
    </location>
</feature>
<dbReference type="OrthoDB" id="10054429at2759"/>
<feature type="region of interest" description="Disordered" evidence="6">
    <location>
        <begin position="1"/>
        <end position="124"/>
    </location>
</feature>
<dbReference type="InterPro" id="IPR002293">
    <property type="entry name" value="AA/rel_permease1"/>
</dbReference>